<sequence>MLQALLSAIGVVNRMTFKATGGRVILYRFSGFTGIRVTILRRGESIFDDMVPVVTAGAGAIVLVESDDQQVAGLLDDALRHQATAELKPDLGGGVDARITRTDTSTRLQTWPRKIRRPLTLHQRHLARERRMHPLATVESNQLEQLLCTNDLVLAIHY</sequence>
<organism evidence="1 2">
    <name type="scientific">Actinomadura harenae</name>
    <dbReference type="NCBI Taxonomy" id="2483351"/>
    <lineage>
        <taxon>Bacteria</taxon>
        <taxon>Bacillati</taxon>
        <taxon>Actinomycetota</taxon>
        <taxon>Actinomycetes</taxon>
        <taxon>Streptosporangiales</taxon>
        <taxon>Thermomonosporaceae</taxon>
        <taxon>Actinomadura</taxon>
    </lineage>
</organism>
<accession>A0A3M2LP42</accession>
<reference evidence="1 2" key="1">
    <citation type="submission" date="2018-10" db="EMBL/GenBank/DDBJ databases">
        <title>Isolation from soil.</title>
        <authorList>
            <person name="Hu J."/>
        </authorList>
    </citation>
    <scope>NUCLEOTIDE SEQUENCE [LARGE SCALE GENOMIC DNA]</scope>
    <source>
        <strain evidence="1 2">NEAU-Ht49</strain>
    </source>
</reference>
<comment type="caution">
    <text evidence="1">The sequence shown here is derived from an EMBL/GenBank/DDBJ whole genome shotgun (WGS) entry which is preliminary data.</text>
</comment>
<dbReference type="OrthoDB" id="3478803at2"/>
<proteinExistence type="predicted"/>
<evidence type="ECO:0000313" key="1">
    <source>
        <dbReference type="EMBL" id="RMI37865.1"/>
    </source>
</evidence>
<name>A0A3M2LP42_9ACTN</name>
<gene>
    <name evidence="1" type="ORF">EBO15_34605</name>
</gene>
<dbReference type="Proteomes" id="UP000282674">
    <property type="component" value="Unassembled WGS sequence"/>
</dbReference>
<dbReference type="AlphaFoldDB" id="A0A3M2LP42"/>
<protein>
    <submittedName>
        <fullName evidence="1">Uncharacterized protein</fullName>
    </submittedName>
</protein>
<dbReference type="EMBL" id="RFFG01000097">
    <property type="protein sequence ID" value="RMI37865.1"/>
    <property type="molecule type" value="Genomic_DNA"/>
</dbReference>
<evidence type="ECO:0000313" key="2">
    <source>
        <dbReference type="Proteomes" id="UP000282674"/>
    </source>
</evidence>
<keyword evidence="2" id="KW-1185">Reference proteome</keyword>
<dbReference type="RefSeq" id="WP_122198685.1">
    <property type="nucleotide sequence ID" value="NZ_JBHSKC010000011.1"/>
</dbReference>